<dbReference type="AlphaFoldDB" id="A0A081KEN2"/>
<feature type="transmembrane region" description="Helical" evidence="3">
    <location>
        <begin position="345"/>
        <end position="371"/>
    </location>
</feature>
<protein>
    <recommendedName>
        <fullName evidence="6">MFS transporter</fullName>
    </recommendedName>
</protein>
<feature type="transmembrane region" description="Helical" evidence="3">
    <location>
        <begin position="423"/>
        <end position="444"/>
    </location>
</feature>
<dbReference type="Gene3D" id="1.20.1250.20">
    <property type="entry name" value="MFS general substrate transporter like domains"/>
    <property type="match status" value="2"/>
</dbReference>
<dbReference type="SUPFAM" id="SSF103473">
    <property type="entry name" value="MFS general substrate transporter"/>
    <property type="match status" value="1"/>
</dbReference>
<dbReference type="EMBL" id="JOJP01000001">
    <property type="protein sequence ID" value="KEI72608.1"/>
    <property type="molecule type" value="Genomic_DNA"/>
</dbReference>
<dbReference type="RefSeq" id="WP_020581255.1">
    <property type="nucleotide sequence ID" value="NZ_JOJP01000001.1"/>
</dbReference>
<dbReference type="InterPro" id="IPR039672">
    <property type="entry name" value="MFS_2"/>
</dbReference>
<feature type="compositionally biased region" description="Polar residues" evidence="2">
    <location>
        <begin position="460"/>
        <end position="471"/>
    </location>
</feature>
<evidence type="ECO:0000313" key="4">
    <source>
        <dbReference type="EMBL" id="KEI72608.1"/>
    </source>
</evidence>
<organism evidence="4 5">
    <name type="scientific">Endozoicomonas elysicola</name>
    <dbReference type="NCBI Taxonomy" id="305900"/>
    <lineage>
        <taxon>Bacteria</taxon>
        <taxon>Pseudomonadati</taxon>
        <taxon>Pseudomonadota</taxon>
        <taxon>Gammaproteobacteria</taxon>
        <taxon>Oceanospirillales</taxon>
        <taxon>Endozoicomonadaceae</taxon>
        <taxon>Endozoicomonas</taxon>
    </lineage>
</organism>
<gene>
    <name evidence="4" type="ORF">GV64_19410</name>
</gene>
<dbReference type="Proteomes" id="UP000027997">
    <property type="component" value="Unassembled WGS sequence"/>
</dbReference>
<keyword evidence="3" id="KW-0472">Membrane</keyword>
<name>A0A081KEN2_9GAMM</name>
<feature type="transmembrane region" description="Helical" evidence="3">
    <location>
        <begin position="163"/>
        <end position="186"/>
    </location>
</feature>
<keyword evidence="3" id="KW-0812">Transmembrane</keyword>
<feature type="region of interest" description="Disordered" evidence="2">
    <location>
        <begin position="452"/>
        <end position="471"/>
    </location>
</feature>
<dbReference type="GO" id="GO:0005886">
    <property type="term" value="C:plasma membrane"/>
    <property type="evidence" value="ECO:0007669"/>
    <property type="project" value="TreeGrafter"/>
</dbReference>
<feature type="transmembrane region" description="Helical" evidence="3">
    <location>
        <begin position="127"/>
        <end position="151"/>
    </location>
</feature>
<comment type="similarity">
    <text evidence="1">Belongs to the sodium:galactoside symporter (TC 2.A.2) family.</text>
</comment>
<dbReference type="eggNOG" id="COG2211">
    <property type="taxonomic scope" value="Bacteria"/>
</dbReference>
<dbReference type="Pfam" id="PF13347">
    <property type="entry name" value="MFS_2"/>
    <property type="match status" value="1"/>
</dbReference>
<dbReference type="PANTHER" id="PTHR11328:SF24">
    <property type="entry name" value="MAJOR FACILITATOR SUPERFAMILY (MFS) PROFILE DOMAIN-CONTAINING PROTEIN"/>
    <property type="match status" value="1"/>
</dbReference>
<keyword evidence="3" id="KW-1133">Transmembrane helix</keyword>
<dbReference type="GO" id="GO:0015293">
    <property type="term" value="F:symporter activity"/>
    <property type="evidence" value="ECO:0007669"/>
    <property type="project" value="InterPro"/>
</dbReference>
<evidence type="ECO:0000256" key="2">
    <source>
        <dbReference type="SAM" id="MobiDB-lite"/>
    </source>
</evidence>
<feature type="transmembrane region" description="Helical" evidence="3">
    <location>
        <begin position="392"/>
        <end position="411"/>
    </location>
</feature>
<evidence type="ECO:0000256" key="1">
    <source>
        <dbReference type="ARBA" id="ARBA00009617"/>
    </source>
</evidence>
<dbReference type="InterPro" id="IPR036259">
    <property type="entry name" value="MFS_trans_sf"/>
</dbReference>
<reference evidence="4 5" key="1">
    <citation type="submission" date="2014-06" db="EMBL/GenBank/DDBJ databases">
        <title>Whole Genome Sequences of Three Symbiotic Endozoicomonas Bacteria.</title>
        <authorList>
            <person name="Neave M.J."/>
            <person name="Apprill A."/>
            <person name="Voolstra C.R."/>
        </authorList>
    </citation>
    <scope>NUCLEOTIDE SEQUENCE [LARGE SCALE GENOMIC DNA]</scope>
    <source>
        <strain evidence="4 5">DSM 22380</strain>
    </source>
</reference>
<comment type="caution">
    <text evidence="4">The sequence shown here is derived from an EMBL/GenBank/DDBJ whole genome shotgun (WGS) entry which is preliminary data.</text>
</comment>
<evidence type="ECO:0000256" key="3">
    <source>
        <dbReference type="SAM" id="Phobius"/>
    </source>
</evidence>
<feature type="transmembrane region" description="Helical" evidence="3">
    <location>
        <begin position="98"/>
        <end position="115"/>
    </location>
</feature>
<feature type="transmembrane region" description="Helical" evidence="3">
    <location>
        <begin position="288"/>
        <end position="308"/>
    </location>
</feature>
<feature type="transmembrane region" description="Helical" evidence="3">
    <location>
        <begin position="253"/>
        <end position="276"/>
    </location>
</feature>
<accession>A0A081KEN2</accession>
<proteinExistence type="inferred from homology"/>
<feature type="transmembrane region" description="Helical" evidence="3">
    <location>
        <begin position="12"/>
        <end position="37"/>
    </location>
</feature>
<feature type="transmembrane region" description="Helical" evidence="3">
    <location>
        <begin position="320"/>
        <end position="339"/>
    </location>
</feature>
<dbReference type="PANTHER" id="PTHR11328">
    <property type="entry name" value="MAJOR FACILITATOR SUPERFAMILY DOMAIN-CONTAINING PROTEIN"/>
    <property type="match status" value="1"/>
</dbReference>
<dbReference type="STRING" id="305900.GV64_19410"/>
<keyword evidence="5" id="KW-1185">Reference proteome</keyword>
<evidence type="ECO:0008006" key="6">
    <source>
        <dbReference type="Google" id="ProtNLM"/>
    </source>
</evidence>
<dbReference type="GO" id="GO:0008643">
    <property type="term" value="P:carbohydrate transport"/>
    <property type="evidence" value="ECO:0007669"/>
    <property type="project" value="InterPro"/>
</dbReference>
<evidence type="ECO:0000313" key="5">
    <source>
        <dbReference type="Proteomes" id="UP000027997"/>
    </source>
</evidence>
<sequence>MKAVGRVPRWRLVLFSFGNFGWMLTAFCFMSVINYFYFPPTVEGVEPIPELINRAPVFMGLTVLGLILAVSRLFDAITDPLIANMSDRSVHKFGRRRIFMALSLIPFAICSVLVFTPPDTSPTILNAAWVVVFGILAYLFMTMYVMPYTALIPELGKTSEDRIFIATVNSVAWALAFACGQLVWVIKDTLESSGMDAMTAIRVCAGLFAVLGGLAMLVPILAIDESKYCDGNTCSEPVLGAMKSAFTNPDFRMFSLANVATFMATFFLETGAIYYVTMLMGMCEATASLIMIVMFGCSFACYPFIVKLTRRIPKRNMQMFAMALHGLLFALIPLCTILPDAALTGWVIILLLAIPTAINSILPTAIMADIAKSDGNRTGSHKEGVFFGAMNFNIKVATSVTSLIFPSLLIIGSSDGAPSTFGVSLTALVGAGLCFVAVLALRFYDEQRVNRHLDDEQDETPSQGEMTESIA</sequence>
<feature type="transmembrane region" description="Helical" evidence="3">
    <location>
        <begin position="198"/>
        <end position="223"/>
    </location>
</feature>
<feature type="transmembrane region" description="Helical" evidence="3">
    <location>
        <begin position="57"/>
        <end position="77"/>
    </location>
</feature>